<organism evidence="9 10">
    <name type="scientific">Hondaea fermentalgiana</name>
    <dbReference type="NCBI Taxonomy" id="2315210"/>
    <lineage>
        <taxon>Eukaryota</taxon>
        <taxon>Sar</taxon>
        <taxon>Stramenopiles</taxon>
        <taxon>Bigyra</taxon>
        <taxon>Labyrinthulomycetes</taxon>
        <taxon>Thraustochytrida</taxon>
        <taxon>Thraustochytriidae</taxon>
        <taxon>Hondaea</taxon>
    </lineage>
</organism>
<comment type="caution">
    <text evidence="9">The sequence shown here is derived from an EMBL/GenBank/DDBJ whole genome shotgun (WGS) entry which is preliminary data.</text>
</comment>
<feature type="domain" description="Peptidase M16 N-terminal" evidence="7">
    <location>
        <begin position="27"/>
        <end position="170"/>
    </location>
</feature>
<evidence type="ECO:0000259" key="7">
    <source>
        <dbReference type="Pfam" id="PF00675"/>
    </source>
</evidence>
<feature type="region of interest" description="Disordered" evidence="6">
    <location>
        <begin position="329"/>
        <end position="383"/>
    </location>
</feature>
<proteinExistence type="inferred from homology"/>
<dbReference type="EMBL" id="BEYU01000028">
    <property type="protein sequence ID" value="GBG27218.1"/>
    <property type="molecule type" value="Genomic_DNA"/>
</dbReference>
<keyword evidence="10" id="KW-1185">Reference proteome</keyword>
<keyword evidence="2" id="KW-0645">Protease</keyword>
<evidence type="ECO:0000256" key="2">
    <source>
        <dbReference type="ARBA" id="ARBA00022670"/>
    </source>
</evidence>
<reference evidence="9 10" key="1">
    <citation type="submission" date="2017-12" db="EMBL/GenBank/DDBJ databases">
        <title>Sequencing, de novo assembly and annotation of complete genome of a new Thraustochytrid species, strain FCC1311.</title>
        <authorList>
            <person name="Sedici K."/>
            <person name="Godart F."/>
            <person name="Aiese Cigliano R."/>
            <person name="Sanseverino W."/>
            <person name="Barakat M."/>
            <person name="Ortet P."/>
            <person name="Marechal E."/>
            <person name="Cagnac O."/>
            <person name="Amato A."/>
        </authorList>
    </citation>
    <scope>NUCLEOTIDE SEQUENCE [LARGE SCALE GENOMIC DNA]</scope>
</reference>
<dbReference type="InterPro" id="IPR050626">
    <property type="entry name" value="Peptidase_M16"/>
</dbReference>
<dbReference type="OrthoDB" id="204831at2759"/>
<keyword evidence="5" id="KW-0482">Metalloprotease</keyword>
<protein>
    <submittedName>
        <fullName evidence="9">Mitochondrial-processing peptidase subunit beta</fullName>
    </submittedName>
</protein>
<name>A0A2R5GBY1_9STRA</name>
<dbReference type="GO" id="GO:0006508">
    <property type="term" value="P:proteolysis"/>
    <property type="evidence" value="ECO:0007669"/>
    <property type="project" value="UniProtKB-KW"/>
</dbReference>
<comment type="similarity">
    <text evidence="1">Belongs to the peptidase M16 family.</text>
</comment>
<evidence type="ECO:0000256" key="5">
    <source>
        <dbReference type="ARBA" id="ARBA00023049"/>
    </source>
</evidence>
<dbReference type="GO" id="GO:0008237">
    <property type="term" value="F:metallopeptidase activity"/>
    <property type="evidence" value="ECO:0007669"/>
    <property type="project" value="UniProtKB-KW"/>
</dbReference>
<feature type="compositionally biased region" description="Basic and acidic residues" evidence="6">
    <location>
        <begin position="329"/>
        <end position="339"/>
    </location>
</feature>
<dbReference type="PANTHER" id="PTHR43690">
    <property type="entry name" value="NARDILYSIN"/>
    <property type="match status" value="1"/>
</dbReference>
<dbReference type="AlphaFoldDB" id="A0A2R5GBY1"/>
<accession>A0A2R5GBY1</accession>
<dbReference type="InterPro" id="IPR011249">
    <property type="entry name" value="Metalloenz_LuxS/M16"/>
</dbReference>
<gene>
    <name evidence="9" type="ORF">FCC1311_034402</name>
</gene>
<sequence length="1079" mass="118945">MAQDAAKTEGAADPGVQTADLAGGAKIAWVHEPRAKSVLLRLVVRVGSLDETDEEVGAAHFVEHCGFRGTKSFENEELHEFIASLGSSFGADLNACTGLTETVWILNVPVQEGAANEDLSDSDKEALPTVQQDARNITSALRILDEWARHIRFSEADVEAERKVILEEYRMKRGSGTRIKQTYWERAMPRVGARIPIGTVKSIKALTPEALMRFYKTHYRPENFGLVVAGNLSAVGGPQGLLAEIEKGGLFGPRADSLPPVLREPHRLPARKPLPLVLDDAELQETVLTIELYEEMHAEELADEQRFLSLEVTKRVFTSVLEARLREVSARPDAHEPSARTRLSVQGNSSEDEADDEHEEEVTGGDTSKSDSDETSSGPWKSAGVATRMALNDKPTTCTSLSAQTHHVDLDAPGARREALHTLISRLMREIVRLLKYGVSVEELEFAKRKWARVFQERLKPQSSDVLVSQLSEELVQHMALDCALPEPRPAHEARFALDLLARTGMTCSDLENFAKRTLHALVVDAPVQGQNAVLVLQGPRVEEVVHESELGDFVARAIEAAQMDSLLEAWTFKPPLESFEDLGRALLGERFDPFKSLGATNPMEDLDMPLAGARTVVLSNGMRVCLKDFSKTHPGRISFQAFALGGSADLSEDEDAAFSLLGSVAESSGVGALDELSLRKVETEHRCSVRFQHHWFHRGLGGSCTSGRLELLLQMIVAWLSPRQGPLDGRAFARYRDLALQSVQAAAARTSPEARFSEATRAIMLGDEDPLLRPLSAQALERATLEGLDNLFSDAFTRDPAGEFTFVFCGDFASYDAATCGGLLEYYLGRMLPRTGRQSKRWRGPGVPRPVKLGFPEGEERVVHKIHHAGSHSAHQEESRAQLLIGFKIPFESLRSEVEQDLALKCACKVAQRKLLSVLRMDRQLVYTVAVEHSRNSLSPFGIAFVSLTCNAEVVDEVVDLVFQELEGLTFAGAAQAAGADLVHSELVEWHRKAVANNSYWLFWILDSWKRCLADIKPVCARDAVEWVDGNVFATADTARFGQQSRAALDSLDGFFKKRWFHTRGCALAMLPDPSSAL</sequence>
<evidence type="ECO:0000313" key="10">
    <source>
        <dbReference type="Proteomes" id="UP000241890"/>
    </source>
</evidence>
<dbReference type="InParanoid" id="A0A2R5GBY1"/>
<evidence type="ECO:0000256" key="1">
    <source>
        <dbReference type="ARBA" id="ARBA00007261"/>
    </source>
</evidence>
<dbReference type="InterPro" id="IPR011765">
    <property type="entry name" value="Pept_M16_N"/>
</dbReference>
<keyword evidence="4" id="KW-0862">Zinc</keyword>
<dbReference type="Gene3D" id="3.30.830.10">
    <property type="entry name" value="Metalloenzyme, LuxS/M16 peptidase-like"/>
    <property type="match status" value="1"/>
</dbReference>
<evidence type="ECO:0000259" key="8">
    <source>
        <dbReference type="Pfam" id="PF05193"/>
    </source>
</evidence>
<evidence type="ECO:0000256" key="6">
    <source>
        <dbReference type="SAM" id="MobiDB-lite"/>
    </source>
</evidence>
<dbReference type="Pfam" id="PF05193">
    <property type="entry name" value="Peptidase_M16_C"/>
    <property type="match status" value="1"/>
</dbReference>
<evidence type="ECO:0000256" key="4">
    <source>
        <dbReference type="ARBA" id="ARBA00022833"/>
    </source>
</evidence>
<evidence type="ECO:0000256" key="3">
    <source>
        <dbReference type="ARBA" id="ARBA00022801"/>
    </source>
</evidence>
<keyword evidence="3" id="KW-0378">Hydrolase</keyword>
<dbReference type="SUPFAM" id="SSF63411">
    <property type="entry name" value="LuxS/MPP-like metallohydrolase"/>
    <property type="match status" value="2"/>
</dbReference>
<dbReference type="Proteomes" id="UP000241890">
    <property type="component" value="Unassembled WGS sequence"/>
</dbReference>
<dbReference type="PANTHER" id="PTHR43690:SF34">
    <property type="entry name" value="ZINC PROTEASE PQQL-LIKE"/>
    <property type="match status" value="1"/>
</dbReference>
<evidence type="ECO:0000313" key="9">
    <source>
        <dbReference type="EMBL" id="GBG27218.1"/>
    </source>
</evidence>
<feature type="compositionally biased region" description="Acidic residues" evidence="6">
    <location>
        <begin position="350"/>
        <end position="363"/>
    </location>
</feature>
<dbReference type="Pfam" id="PF00675">
    <property type="entry name" value="Peptidase_M16"/>
    <property type="match status" value="1"/>
</dbReference>
<dbReference type="InterPro" id="IPR007863">
    <property type="entry name" value="Peptidase_M16_C"/>
</dbReference>
<dbReference type="GO" id="GO:0046872">
    <property type="term" value="F:metal ion binding"/>
    <property type="evidence" value="ECO:0007669"/>
    <property type="project" value="InterPro"/>
</dbReference>
<feature type="domain" description="Peptidase M16 C-terminal" evidence="8">
    <location>
        <begin position="846"/>
        <end position="970"/>
    </location>
</feature>